<proteinExistence type="predicted"/>
<dbReference type="RefSeq" id="WP_308985158.1">
    <property type="nucleotide sequence ID" value="NZ_JARXIC010000013.1"/>
</dbReference>
<feature type="domain" description="D-isomer specific 2-hydroxyacid dehydrogenase NAD-binding" evidence="3">
    <location>
        <begin position="131"/>
        <end position="306"/>
    </location>
</feature>
<comment type="caution">
    <text evidence="4">The sequence shown here is derived from an EMBL/GenBank/DDBJ whole genome shotgun (WGS) entry which is preliminary data.</text>
</comment>
<dbReference type="Proteomes" id="UP001243717">
    <property type="component" value="Unassembled WGS sequence"/>
</dbReference>
<keyword evidence="5" id="KW-1185">Reference proteome</keyword>
<dbReference type="EMBL" id="JARXIC010000013">
    <property type="protein sequence ID" value="MDQ8194691.1"/>
    <property type="molecule type" value="Genomic_DNA"/>
</dbReference>
<evidence type="ECO:0000313" key="5">
    <source>
        <dbReference type="Proteomes" id="UP001243717"/>
    </source>
</evidence>
<name>A0ABU1ALP0_9BACT</name>
<dbReference type="PANTHER" id="PTHR10996">
    <property type="entry name" value="2-HYDROXYACID DEHYDROGENASE-RELATED"/>
    <property type="match status" value="1"/>
</dbReference>
<dbReference type="InterPro" id="IPR029753">
    <property type="entry name" value="D-isomer_DH_CS"/>
</dbReference>
<protein>
    <submittedName>
        <fullName evidence="4">NAD(P)-dependent oxidoreductase</fullName>
    </submittedName>
</protein>
<dbReference type="PANTHER" id="PTHR10996:SF178">
    <property type="entry name" value="2-HYDROXYACID DEHYDROGENASE YGL185C-RELATED"/>
    <property type="match status" value="1"/>
</dbReference>
<organism evidence="4 5">
    <name type="scientific">Thalassobacterium sedimentorum</name>
    <dbReference type="NCBI Taxonomy" id="3041258"/>
    <lineage>
        <taxon>Bacteria</taxon>
        <taxon>Pseudomonadati</taxon>
        <taxon>Verrucomicrobiota</taxon>
        <taxon>Opitutia</taxon>
        <taxon>Puniceicoccales</taxon>
        <taxon>Coraliomargaritaceae</taxon>
        <taxon>Thalassobacterium</taxon>
    </lineage>
</organism>
<dbReference type="InterPro" id="IPR050223">
    <property type="entry name" value="D-isomer_2-hydroxyacid_DH"/>
</dbReference>
<dbReference type="SUPFAM" id="SSF51735">
    <property type="entry name" value="NAD(P)-binding Rossmann-fold domains"/>
    <property type="match status" value="1"/>
</dbReference>
<evidence type="ECO:0000313" key="4">
    <source>
        <dbReference type="EMBL" id="MDQ8194691.1"/>
    </source>
</evidence>
<dbReference type="InterPro" id="IPR006140">
    <property type="entry name" value="D-isomer_DH_NAD-bd"/>
</dbReference>
<keyword evidence="2" id="KW-0520">NAD</keyword>
<evidence type="ECO:0000259" key="3">
    <source>
        <dbReference type="Pfam" id="PF02826"/>
    </source>
</evidence>
<evidence type="ECO:0000256" key="2">
    <source>
        <dbReference type="ARBA" id="ARBA00023027"/>
    </source>
</evidence>
<reference evidence="4 5" key="1">
    <citation type="submission" date="2023-04" db="EMBL/GenBank/DDBJ databases">
        <title>A novel bacteria isolated from coastal sediment.</title>
        <authorList>
            <person name="Liu X.-J."/>
            <person name="Du Z.-J."/>
        </authorList>
    </citation>
    <scope>NUCLEOTIDE SEQUENCE [LARGE SCALE GENOMIC DNA]</scope>
    <source>
        <strain evidence="4 5">SDUM461004</strain>
    </source>
</reference>
<dbReference type="InterPro" id="IPR036291">
    <property type="entry name" value="NAD(P)-bd_dom_sf"/>
</dbReference>
<evidence type="ECO:0000256" key="1">
    <source>
        <dbReference type="ARBA" id="ARBA00023002"/>
    </source>
</evidence>
<dbReference type="PROSITE" id="PS00671">
    <property type="entry name" value="D_2_HYDROXYACID_DH_3"/>
    <property type="match status" value="1"/>
</dbReference>
<keyword evidence="1" id="KW-0560">Oxidoreductase</keyword>
<dbReference type="Pfam" id="PF02826">
    <property type="entry name" value="2-Hacid_dh_C"/>
    <property type="match status" value="1"/>
</dbReference>
<accession>A0ABU1ALP0</accession>
<dbReference type="Gene3D" id="3.40.50.720">
    <property type="entry name" value="NAD(P)-binding Rossmann-like Domain"/>
    <property type="match status" value="2"/>
</dbReference>
<gene>
    <name evidence="4" type="ORF">QEH59_09655</name>
</gene>
<sequence>MLDNSFKIKPTEVDQAVRSCLFVLTEQERKDFFGDESLQDLLGDNYRVVVCHLGNSDELERLVRDFRPEMIVGAWKTPELRFIDGQLPARYYCHLAGSIRRTVPRSLIEAGMVVTNWGASISRYVAEAALMLGLSASRNLGHHTRNFHERGMWRTPHIPAWSLFERRVGVHGFGNISRELVQLLAPFKTTISVWDPFVSDESLVAAGVRRADSLADLFSSADFLFECCALTEETEGVVDRSLLERLPETAVFVNVARGRLVDEVVLAELVSSGRIRAGVDVFRVEPYPSDGAIRDNDFSVVMPHLGGNTVDSRRYAGRMALRRMQAYFSGVVPEDLVDLQRYDRMT</sequence>